<dbReference type="Gene3D" id="2.60.40.1930">
    <property type="match status" value="1"/>
</dbReference>
<comment type="caution">
    <text evidence="2">The sequence shown here is derived from an EMBL/GenBank/DDBJ whole genome shotgun (WGS) entry which is preliminary data.</text>
</comment>
<organism evidence="2 3">
    <name type="scientific">Bacteroides eggerthii</name>
    <dbReference type="NCBI Taxonomy" id="28111"/>
    <lineage>
        <taxon>Bacteria</taxon>
        <taxon>Pseudomonadati</taxon>
        <taxon>Bacteroidota</taxon>
        <taxon>Bacteroidia</taxon>
        <taxon>Bacteroidales</taxon>
        <taxon>Bacteroidaceae</taxon>
        <taxon>Bacteroides</taxon>
    </lineage>
</organism>
<dbReference type="Proteomes" id="UP001228403">
    <property type="component" value="Unassembled WGS sequence"/>
</dbReference>
<protein>
    <recommendedName>
        <fullName evidence="4">TonB-dependent Receptor Plug Domain</fullName>
    </recommendedName>
</protein>
<dbReference type="EMBL" id="JAUDCF010000012">
    <property type="protein sequence ID" value="MDM8145624.1"/>
    <property type="molecule type" value="Genomic_DNA"/>
</dbReference>
<proteinExistence type="predicted"/>
<reference evidence="2 3" key="1">
    <citation type="submission" date="2023-06" db="EMBL/GenBank/DDBJ databases">
        <authorList>
            <person name="Zeman M."/>
            <person name="Kubasova T."/>
            <person name="Jahodarova E."/>
            <person name="Nykrynova M."/>
            <person name="Rychlik I."/>
        </authorList>
    </citation>
    <scope>NUCLEOTIDE SEQUENCE [LARGE SCALE GENOMIC DNA]</scope>
    <source>
        <strain evidence="2 3">ET4</strain>
    </source>
</reference>
<sequence>MKVKRIWTIAALITAGTLGTQAQSLTDWTERVEKSGKSFPQEKVFLHMDNTCYFLGDTIWYKAYVTRTDTRKPTDLSKILYVELLTPDGFLVERQQIPLENDTTGYGNFVLTDSLYGGFYELRAYTRWMLNFGRIEPEKIPQEIGYQDYFFNTDAMKDFFVDYDKLYSRVFPVYDKPQEKGVYEQNMTVRPMMRYFKTKKEKPKLQLSFYPEGGYLIAGAEGRVAYELTDEQLKKISTPITVRNRQGTVVAQTTPNASGRGSFLLSRPEKGQTYTAELKYEGYEYKFELPKAEEQGCALSLVQNGKQAEITLQAVGLPEGKELGLHILNSGILRKDTVCQVHNSQPTQISVSLNDLPAGVQQVTLFDTEGRIYAERLFFVRHEDMLKEQLHIEGMEQEYGAFAPIRLTLSQTAPADAHISLAVRDASTMTSNYDNGNILTEMLLSSELKGFIENPGYYFEVDDSTHRADLDLLMMVQGWRRYKWTDLSGIGSFKLNYLPEKYQTLSGRLYKDYGDIRNQSYDRRNILEKYLSLKDSDPQKAQNYYNRNYSTISKPAVVHADYAQDTLVVETEQVTENGYFYMPTPRFFGQCVLFLSANDSTNSQKAESKSKNGLQRWIKNKMERMNGFANEEAFPEYYVKRDLFFPLSCKPYSYYQDNLADETFQPYETESVANIYKLPEISVRSDKGGLRKINRSKPALTLDAYRVFNDALDLGLVTTPRYYQEGLSETVSMLNRFPLAYTGDYGTNEMPKIRVEFNNRSKSMEWGGEGKLESYRYLKYTQWFKLYTDFAPRERGNERYAGANTPEIVFNAIQYDESTERQTYRDRYIILSGFAECDAFYSPDYSNKPLPDTKDYRRTLYWNPDIRLKPGEKKTITFYNNSKKTRLSVDAEGLGQDGTLLSKQIGKK</sequence>
<feature type="chain" id="PRO_5046313045" description="TonB-dependent Receptor Plug Domain" evidence="1">
    <location>
        <begin position="23"/>
        <end position="908"/>
    </location>
</feature>
<name>A0ABT7U550_9BACE</name>
<gene>
    <name evidence="2" type="ORF">QUW02_06750</name>
</gene>
<keyword evidence="3" id="KW-1185">Reference proteome</keyword>
<keyword evidence="1" id="KW-0732">Signal</keyword>
<evidence type="ECO:0000313" key="3">
    <source>
        <dbReference type="Proteomes" id="UP001228403"/>
    </source>
</evidence>
<evidence type="ECO:0000256" key="1">
    <source>
        <dbReference type="SAM" id="SignalP"/>
    </source>
</evidence>
<feature type="signal peptide" evidence="1">
    <location>
        <begin position="1"/>
        <end position="22"/>
    </location>
</feature>
<evidence type="ECO:0000313" key="2">
    <source>
        <dbReference type="EMBL" id="MDM8145624.1"/>
    </source>
</evidence>
<accession>A0ABT7U550</accession>
<reference evidence="3" key="2">
    <citation type="submission" date="2023-07" db="EMBL/GenBank/DDBJ databases">
        <title>Identification and characterization of horizontal gene transfer across gut microbiota members of farm animals based on homology search.</title>
        <authorList>
            <person name="Schwarzerova J."/>
            <person name="Nykrynova M."/>
            <person name="Jureckova K."/>
            <person name="Cejkova D."/>
            <person name="Rychlik I."/>
        </authorList>
    </citation>
    <scope>NUCLEOTIDE SEQUENCE [LARGE SCALE GENOMIC DNA]</scope>
    <source>
        <strain evidence="3">ET4</strain>
    </source>
</reference>
<evidence type="ECO:0008006" key="4">
    <source>
        <dbReference type="Google" id="ProtNLM"/>
    </source>
</evidence>